<comment type="caution">
    <text evidence="10">The sequence shown here is derived from an EMBL/GenBank/DDBJ whole genome shotgun (WGS) entry which is preliminary data.</text>
</comment>
<dbReference type="EMBL" id="AUPL01001590">
    <property type="protein sequence ID" value="ESL10672.1"/>
    <property type="molecule type" value="Genomic_DNA"/>
</dbReference>
<reference evidence="10 11" key="1">
    <citation type="submission" date="2013-07" db="EMBL/GenBank/DDBJ databases">
        <authorList>
            <person name="Stoco P.H."/>
            <person name="Wagner G."/>
            <person name="Gerber A."/>
            <person name="Zaha A."/>
            <person name="Thompson C."/>
            <person name="Bartholomeu D.C."/>
            <person name="Luckemeyer D.D."/>
            <person name="Bahia D."/>
            <person name="Loreto E."/>
            <person name="Prestes E.B."/>
            <person name="Lima F.M."/>
            <person name="Rodrigues-Luiz G."/>
            <person name="Vallejo G.A."/>
            <person name="Filho J.F."/>
            <person name="Monteiro K.M."/>
            <person name="Tyler K.M."/>
            <person name="de Almeida L.G."/>
            <person name="Ortiz M.F."/>
            <person name="Siervo M.A."/>
            <person name="de Moraes M.H."/>
            <person name="Cunha O.L."/>
            <person name="Mendonca-Neto R."/>
            <person name="Silva R."/>
            <person name="Teixeira S.M."/>
            <person name="Murta S.M."/>
            <person name="Sincero T.C."/>
            <person name="Mendes T.A."/>
            <person name="Urmenyi T.P."/>
            <person name="Silva V.G."/>
            <person name="da Rocha W.D."/>
            <person name="Andersson B."/>
            <person name="Romanha A.J."/>
            <person name="Steindel M."/>
            <person name="de Vasconcelos A.T."/>
            <person name="Grisard E.C."/>
        </authorList>
    </citation>
    <scope>NUCLEOTIDE SEQUENCE [LARGE SCALE GENOMIC DNA]</scope>
    <source>
        <strain evidence="10 11">SC58</strain>
    </source>
</reference>
<proteinExistence type="predicted"/>
<feature type="repeat" description="WD" evidence="7">
    <location>
        <begin position="114"/>
        <end position="154"/>
    </location>
</feature>
<evidence type="ECO:0000256" key="3">
    <source>
        <dbReference type="ARBA" id="ARBA00022574"/>
    </source>
</evidence>
<evidence type="ECO:0000256" key="4">
    <source>
        <dbReference type="ARBA" id="ARBA00022737"/>
    </source>
</evidence>
<evidence type="ECO:0000256" key="2">
    <source>
        <dbReference type="ARBA" id="ARBA00022552"/>
    </source>
</evidence>
<evidence type="ECO:0000313" key="10">
    <source>
        <dbReference type="EMBL" id="ESL10672.1"/>
    </source>
</evidence>
<name>A0A061JBP1_TRYRA</name>
<keyword evidence="4" id="KW-0677">Repeat</keyword>
<dbReference type="PANTHER" id="PTHR19924">
    <property type="entry name" value="UTP15 U3 SMALL NUCLEOLAR RNA-ASSOCIATED PROTEIN 15 FAMILY MEMBER"/>
    <property type="match status" value="1"/>
</dbReference>
<keyword evidence="6" id="KW-0687">Ribonucleoprotein</keyword>
<dbReference type="InterPro" id="IPR036322">
    <property type="entry name" value="WD40_repeat_dom_sf"/>
</dbReference>
<dbReference type="PANTHER" id="PTHR19924:SF26">
    <property type="entry name" value="U3 SMALL NUCLEOLAR RNA-ASSOCIATED PROTEIN 15 HOMOLOG"/>
    <property type="match status" value="1"/>
</dbReference>
<evidence type="ECO:0000256" key="5">
    <source>
        <dbReference type="ARBA" id="ARBA00023242"/>
    </source>
</evidence>
<gene>
    <name evidence="10" type="ORF">TRSC58_01590</name>
</gene>
<dbReference type="Pfam" id="PF09384">
    <property type="entry name" value="UTP15_C"/>
    <property type="match status" value="1"/>
</dbReference>
<evidence type="ECO:0000256" key="1">
    <source>
        <dbReference type="ARBA" id="ARBA00004604"/>
    </source>
</evidence>
<sequence>MDHKLWSLPVKRVPVPEKLDRSVIWNNARLCYEQKLFGQVTCIRYNNAGTTVGCTSTNQLTLLRVPQTEGVITNEQREKKCFSLRFRDDDKMALFSFNQRVVVRSTQTAFERQFLGHFREVRDAIFLDRHNFVSGSDDTTVRLWDIMNENALLVSKAHTDYVRCLENYSSGCFFSGSYDHTINLWDTRLGFEHPVQSSERHIGSPVEAMLHTHTNLLTCTAGDQVILFDMRKGLSTVFLQESHHTKTVVALAFSKGNNVLLTGSLDQRVKFFSLENGGLELLASKKYDAPVTAVAVHPSSSEFAVGTAGGDLRIMRLEGTLDQKREEEEEEKGVMKEEGLEGKEENTRPDFLSTKMHNVRHQLVSYQYNRSLKTALYSRNPDVIVSTLEELVRRGALHVALSGQNDRTVVRILRFSVNHIDSPQFCESMMIVLDVIFEIYATCVGRSSFLHREMMIARRRLGAVLATLQRMEHTLSIMELIVNDM</sequence>
<evidence type="ECO:0000256" key="6">
    <source>
        <dbReference type="ARBA" id="ARBA00023274"/>
    </source>
</evidence>
<dbReference type="PROSITE" id="PS50082">
    <property type="entry name" value="WD_REPEATS_2"/>
    <property type="match status" value="2"/>
</dbReference>
<dbReference type="InterPro" id="IPR018983">
    <property type="entry name" value="U3_snoRNA-assocProt_15_C"/>
</dbReference>
<feature type="domain" description="U3 small nucleolar RNA-associated protein 15 C-terminal" evidence="9">
    <location>
        <begin position="353"/>
        <end position="481"/>
    </location>
</feature>
<dbReference type="GO" id="GO:0005730">
    <property type="term" value="C:nucleolus"/>
    <property type="evidence" value="ECO:0007669"/>
    <property type="project" value="UniProtKB-SubCell"/>
</dbReference>
<keyword evidence="11" id="KW-1185">Reference proteome</keyword>
<dbReference type="OrthoDB" id="431715at2759"/>
<dbReference type="GO" id="GO:1990904">
    <property type="term" value="C:ribonucleoprotein complex"/>
    <property type="evidence" value="ECO:0007669"/>
    <property type="project" value="UniProtKB-KW"/>
</dbReference>
<dbReference type="SMART" id="SM00320">
    <property type="entry name" value="WD40"/>
    <property type="match status" value="4"/>
</dbReference>
<feature type="region of interest" description="Disordered" evidence="8">
    <location>
        <begin position="321"/>
        <end position="345"/>
    </location>
</feature>
<evidence type="ECO:0000259" key="9">
    <source>
        <dbReference type="Pfam" id="PF09384"/>
    </source>
</evidence>
<dbReference type="AlphaFoldDB" id="A0A061JBP1"/>
<dbReference type="Gene3D" id="2.130.10.10">
    <property type="entry name" value="YVTN repeat-like/Quinoprotein amine dehydrogenase"/>
    <property type="match status" value="2"/>
</dbReference>
<dbReference type="PRINTS" id="PR00320">
    <property type="entry name" value="GPROTEINBRPT"/>
</dbReference>
<dbReference type="VEuPathDB" id="TriTrypDB:TRSC58_01590"/>
<keyword evidence="3 7" id="KW-0853">WD repeat</keyword>
<accession>A0A061JBP1</accession>
<keyword evidence="2" id="KW-0698">rRNA processing</keyword>
<dbReference type="SUPFAM" id="SSF50978">
    <property type="entry name" value="WD40 repeat-like"/>
    <property type="match status" value="1"/>
</dbReference>
<dbReference type="InterPro" id="IPR001680">
    <property type="entry name" value="WD40_rpt"/>
</dbReference>
<evidence type="ECO:0000256" key="7">
    <source>
        <dbReference type="PROSITE-ProRule" id="PRU00221"/>
    </source>
</evidence>
<dbReference type="Proteomes" id="UP000031737">
    <property type="component" value="Unassembled WGS sequence"/>
</dbReference>
<keyword evidence="5" id="KW-0539">Nucleus</keyword>
<organism evidence="10 11">
    <name type="scientific">Trypanosoma rangeli SC58</name>
    <dbReference type="NCBI Taxonomy" id="429131"/>
    <lineage>
        <taxon>Eukaryota</taxon>
        <taxon>Discoba</taxon>
        <taxon>Euglenozoa</taxon>
        <taxon>Kinetoplastea</taxon>
        <taxon>Metakinetoplastina</taxon>
        <taxon>Trypanosomatida</taxon>
        <taxon>Trypanosomatidae</taxon>
        <taxon>Trypanosoma</taxon>
        <taxon>Herpetosoma</taxon>
    </lineage>
</organism>
<protein>
    <submittedName>
        <fullName evidence="10">Beta propeller protein</fullName>
    </submittedName>
</protein>
<dbReference type="GO" id="GO:0045943">
    <property type="term" value="P:positive regulation of transcription by RNA polymerase I"/>
    <property type="evidence" value="ECO:0007669"/>
    <property type="project" value="TreeGrafter"/>
</dbReference>
<dbReference type="InterPro" id="IPR015943">
    <property type="entry name" value="WD40/YVTN_repeat-like_dom_sf"/>
</dbReference>
<dbReference type="InterPro" id="IPR020472">
    <property type="entry name" value="WD40_PAC1"/>
</dbReference>
<dbReference type="GO" id="GO:0006364">
    <property type="term" value="P:rRNA processing"/>
    <property type="evidence" value="ECO:0007669"/>
    <property type="project" value="UniProtKB-KW"/>
</dbReference>
<feature type="repeat" description="WD" evidence="7">
    <location>
        <begin position="241"/>
        <end position="277"/>
    </location>
</feature>
<evidence type="ECO:0000313" key="11">
    <source>
        <dbReference type="Proteomes" id="UP000031737"/>
    </source>
</evidence>
<dbReference type="Pfam" id="PF00400">
    <property type="entry name" value="WD40"/>
    <property type="match status" value="3"/>
</dbReference>
<comment type="subcellular location">
    <subcellularLocation>
        <location evidence="1">Nucleus</location>
        <location evidence="1">Nucleolus</location>
    </subcellularLocation>
</comment>
<evidence type="ECO:0000256" key="8">
    <source>
        <dbReference type="SAM" id="MobiDB-lite"/>
    </source>
</evidence>